<name>A0A560FGI2_9PROT</name>
<evidence type="ECO:0000313" key="2">
    <source>
        <dbReference type="Proteomes" id="UP000319859"/>
    </source>
</evidence>
<proteinExistence type="predicted"/>
<comment type="caution">
    <text evidence="1">The sequence shown here is derived from an EMBL/GenBank/DDBJ whole genome shotgun (WGS) entry which is preliminary data.</text>
</comment>
<protein>
    <submittedName>
        <fullName evidence="1">Uncharacterized protein</fullName>
    </submittedName>
</protein>
<evidence type="ECO:0000313" key="1">
    <source>
        <dbReference type="EMBL" id="TWB20698.1"/>
    </source>
</evidence>
<dbReference type="AlphaFoldDB" id="A0A560FGI2"/>
<sequence length="99" mass="10635">MRTFLHSLSRPARRMVVLLLAALLLTGVVTGTAGGALAAESEAEAKSVALEASCKPNKVEAVQRFVGNNPDIVYKITCQNGKDLAVYVRCQGRTCFLVR</sequence>
<gene>
    <name evidence="1" type="ORF">FBZ89_10697</name>
</gene>
<dbReference type="EMBL" id="VITN01000006">
    <property type="protein sequence ID" value="TWB20698.1"/>
    <property type="molecule type" value="Genomic_DNA"/>
</dbReference>
<accession>A0A560FGI2</accession>
<dbReference type="Proteomes" id="UP000319859">
    <property type="component" value="Unassembled WGS sequence"/>
</dbReference>
<organism evidence="1 2">
    <name type="scientific">Nitrospirillum amazonense</name>
    <dbReference type="NCBI Taxonomy" id="28077"/>
    <lineage>
        <taxon>Bacteria</taxon>
        <taxon>Pseudomonadati</taxon>
        <taxon>Pseudomonadota</taxon>
        <taxon>Alphaproteobacteria</taxon>
        <taxon>Rhodospirillales</taxon>
        <taxon>Azospirillaceae</taxon>
        <taxon>Nitrospirillum</taxon>
    </lineage>
</organism>
<reference evidence="1 2" key="1">
    <citation type="submission" date="2019-06" db="EMBL/GenBank/DDBJ databases">
        <title>Genomic Encyclopedia of Type Strains, Phase IV (KMG-V): Genome sequencing to study the core and pangenomes of soil and plant-associated prokaryotes.</title>
        <authorList>
            <person name="Whitman W."/>
        </authorList>
    </citation>
    <scope>NUCLEOTIDE SEQUENCE [LARGE SCALE GENOMIC DNA]</scope>
    <source>
        <strain evidence="1 2">BR 11880</strain>
    </source>
</reference>